<dbReference type="EMBL" id="JANBPG010000005">
    <property type="protein sequence ID" value="KAJ1902158.1"/>
    <property type="molecule type" value="Genomic_DNA"/>
</dbReference>
<protein>
    <submittedName>
        <fullName evidence="1">Uncharacterized protein</fullName>
    </submittedName>
</protein>
<sequence>MSGFFSSLLGGRSSTATAAVSAATPDSAIYDTTPRLTPGLNPTTVTPLPTPEEQELITLIQATHLAKLLQDLPAEPQDNHPRFAASVWLTAQRILLYLRANKNDLAKTLVRLRSSLEWHCVFRPHAITPESMGVEGGSGKQYVNGYDRGGRPIIYMFPHRQNTGDSSEQLRWVVFNMEQAIRSMPEGATKWTIIIDVSRYSMSQSVPLSVAREFLNILELHYPERLHKALVLNPPGMFVMFYRIVAPFIDPVTKEKVSFVDLTGKKKVEEGDKAGPWVDIREHVAEDQLQSDAGGAWDFRFDKVVYWQELQKSYDAWIATYVAAAAAVAPPVLVEAVAEVAVPVAVELASS</sequence>
<keyword evidence="2" id="KW-1185">Reference proteome</keyword>
<reference evidence="1" key="1">
    <citation type="submission" date="2022-07" db="EMBL/GenBank/DDBJ databases">
        <title>Phylogenomic reconstructions and comparative analyses of Kickxellomycotina fungi.</title>
        <authorList>
            <person name="Reynolds N.K."/>
            <person name="Stajich J.E."/>
            <person name="Barry K."/>
            <person name="Grigoriev I.V."/>
            <person name="Crous P."/>
            <person name="Smith M.E."/>
        </authorList>
    </citation>
    <scope>NUCLEOTIDE SEQUENCE</scope>
    <source>
        <strain evidence="1">Benny 63K</strain>
    </source>
</reference>
<evidence type="ECO:0000313" key="1">
    <source>
        <dbReference type="EMBL" id="KAJ1902158.1"/>
    </source>
</evidence>
<accession>A0ACC1IWP1</accession>
<evidence type="ECO:0000313" key="2">
    <source>
        <dbReference type="Proteomes" id="UP001150581"/>
    </source>
</evidence>
<organism evidence="1 2">
    <name type="scientific">Kickxella alabastrina</name>
    <dbReference type="NCBI Taxonomy" id="61397"/>
    <lineage>
        <taxon>Eukaryota</taxon>
        <taxon>Fungi</taxon>
        <taxon>Fungi incertae sedis</taxon>
        <taxon>Zoopagomycota</taxon>
        <taxon>Kickxellomycotina</taxon>
        <taxon>Kickxellomycetes</taxon>
        <taxon>Kickxellales</taxon>
        <taxon>Kickxellaceae</taxon>
        <taxon>Kickxella</taxon>
    </lineage>
</organism>
<name>A0ACC1IWP1_9FUNG</name>
<gene>
    <name evidence="1" type="ORF">LPJ66_000247</name>
</gene>
<comment type="caution">
    <text evidence="1">The sequence shown here is derived from an EMBL/GenBank/DDBJ whole genome shotgun (WGS) entry which is preliminary data.</text>
</comment>
<dbReference type="Proteomes" id="UP001150581">
    <property type="component" value="Unassembled WGS sequence"/>
</dbReference>
<proteinExistence type="predicted"/>